<accession>A0A377U066</accession>
<keyword evidence="1" id="KW-0812">Transmembrane</keyword>
<protein>
    <submittedName>
        <fullName evidence="2">Inner membrane protein YfeZ</fullName>
    </submittedName>
</protein>
<organism evidence="2 3">
    <name type="scientific">Klebsiella pneumoniae</name>
    <dbReference type="NCBI Taxonomy" id="573"/>
    <lineage>
        <taxon>Bacteria</taxon>
        <taxon>Pseudomonadati</taxon>
        <taxon>Pseudomonadota</taxon>
        <taxon>Gammaproteobacteria</taxon>
        <taxon>Enterobacterales</taxon>
        <taxon>Enterobacteriaceae</taxon>
        <taxon>Klebsiella/Raoultella group</taxon>
        <taxon>Klebsiella</taxon>
        <taxon>Klebsiella pneumoniae complex</taxon>
    </lineage>
</organism>
<keyword evidence="1" id="KW-0472">Membrane</keyword>
<sequence>MKNTEFIPADFDAHGRLRLPLLFWCVLLLQARTWVLFLMAGASRQQGDAILNLFYPDHERFWLGLLPGVPAVLAFLLSGYRQRLPRLWRAMRWLLVLSQVLLLLWQPMLWLSGESPSSLTIALLVADGYALWWLLTSRRLGACFHPDHLLMALFADRELQHALNDSERIEI</sequence>
<gene>
    <name evidence="2" type="primary">yfeZ</name>
    <name evidence="2" type="ORF">NCTC9140_06047</name>
</gene>
<feature type="transmembrane region" description="Helical" evidence="1">
    <location>
        <begin position="92"/>
        <end position="111"/>
    </location>
</feature>
<keyword evidence="1" id="KW-1133">Transmembrane helix</keyword>
<evidence type="ECO:0000313" key="3">
    <source>
        <dbReference type="Proteomes" id="UP000254938"/>
    </source>
</evidence>
<evidence type="ECO:0000313" key="2">
    <source>
        <dbReference type="EMBL" id="STS84254.1"/>
    </source>
</evidence>
<feature type="transmembrane region" description="Helical" evidence="1">
    <location>
        <begin position="21"/>
        <end position="41"/>
    </location>
</feature>
<feature type="transmembrane region" description="Helical" evidence="1">
    <location>
        <begin position="61"/>
        <end position="80"/>
    </location>
</feature>
<dbReference type="InterPro" id="IPR021318">
    <property type="entry name" value="DUF2919"/>
</dbReference>
<evidence type="ECO:0000256" key="1">
    <source>
        <dbReference type="SAM" id="Phobius"/>
    </source>
</evidence>
<dbReference type="Pfam" id="PF11143">
    <property type="entry name" value="DUF2919"/>
    <property type="match status" value="1"/>
</dbReference>
<dbReference type="EMBL" id="UGKQ01000007">
    <property type="protein sequence ID" value="STS84254.1"/>
    <property type="molecule type" value="Genomic_DNA"/>
</dbReference>
<proteinExistence type="predicted"/>
<dbReference type="Proteomes" id="UP000254938">
    <property type="component" value="Unassembled WGS sequence"/>
</dbReference>
<dbReference type="AlphaFoldDB" id="A0A377U066"/>
<name>A0A377U066_KLEPN</name>
<feature type="transmembrane region" description="Helical" evidence="1">
    <location>
        <begin position="117"/>
        <end position="135"/>
    </location>
</feature>
<reference evidence="2 3" key="1">
    <citation type="submission" date="2018-06" db="EMBL/GenBank/DDBJ databases">
        <authorList>
            <consortium name="Pathogen Informatics"/>
            <person name="Doyle S."/>
        </authorList>
    </citation>
    <scope>NUCLEOTIDE SEQUENCE [LARGE SCALE GENOMIC DNA]</scope>
    <source>
        <strain evidence="2 3">NCTC9140</strain>
    </source>
</reference>